<protein>
    <submittedName>
        <fullName evidence="2">Putative hemolysin</fullName>
    </submittedName>
</protein>
<dbReference type="EMBL" id="SLXO01000009">
    <property type="protein sequence ID" value="TCP32592.1"/>
    <property type="molecule type" value="Genomic_DNA"/>
</dbReference>
<dbReference type="OrthoDB" id="1113830at2"/>
<evidence type="ECO:0000313" key="3">
    <source>
        <dbReference type="Proteomes" id="UP000295399"/>
    </source>
</evidence>
<dbReference type="AlphaFoldDB" id="A0A4R2PBZ1"/>
<dbReference type="RefSeq" id="WP_132709077.1">
    <property type="nucleotide sequence ID" value="NZ_JACIGF010000009.1"/>
</dbReference>
<dbReference type="SMART" id="SM00563">
    <property type="entry name" value="PlsC"/>
    <property type="match status" value="1"/>
</dbReference>
<keyword evidence="3" id="KW-1185">Reference proteome</keyword>
<proteinExistence type="predicted"/>
<feature type="domain" description="Phospholipid/glycerol acyltransferase" evidence="1">
    <location>
        <begin position="82"/>
        <end position="206"/>
    </location>
</feature>
<name>A0A4R2PBZ1_RHOSA</name>
<sequence length="276" mass="29546">MAKPPPARFSYATPDLPVAKRALIALVEQAGGRRRLKRLYDRAAARPWAPDESFFDRAVAALGLDLRVDDAALARVPASGPVLFIANHPYGVLDGLTLTALALRARRDLLVMAHAALTRIPEAHGHLLPVDFAGTPAAQASMLAARKAARDWLAQGGAVGLFPGGGVATSPRAFSGRAEERPWHPFTAKLILSARASVVPVHFAGQNSRLFQIASHLSQTLRLSLLFRETARRIDTPLDVRVGAPIPFEALTGFANRAALLAHLRQVTLTLGRAPG</sequence>
<comment type="caution">
    <text evidence="2">The sequence shown here is derived from an EMBL/GenBank/DDBJ whole genome shotgun (WGS) entry which is preliminary data.</text>
</comment>
<evidence type="ECO:0000313" key="2">
    <source>
        <dbReference type="EMBL" id="TCP32592.1"/>
    </source>
</evidence>
<dbReference type="InParanoid" id="A0A4R2PBZ1"/>
<accession>A0A4R2PBZ1</accession>
<dbReference type="InterPro" id="IPR045746">
    <property type="entry name" value="ACT14924-like_Acyltransf_dom"/>
</dbReference>
<dbReference type="CDD" id="cd07986">
    <property type="entry name" value="LPLAT_ACT14924-like"/>
    <property type="match status" value="1"/>
</dbReference>
<reference evidence="2 3" key="1">
    <citation type="submission" date="2019-03" db="EMBL/GenBank/DDBJ databases">
        <title>Genomic Encyclopedia of Type Strains, Phase IV (KMG-IV): sequencing the most valuable type-strain genomes for metagenomic binning, comparative biology and taxonomic classification.</title>
        <authorList>
            <person name="Goeker M."/>
        </authorList>
    </citation>
    <scope>NUCLEOTIDE SEQUENCE [LARGE SCALE GENOMIC DNA]</scope>
    <source>
        <strain evidence="2 3">DSM 2132</strain>
    </source>
</reference>
<dbReference type="Proteomes" id="UP000295399">
    <property type="component" value="Unassembled WGS sequence"/>
</dbReference>
<dbReference type="Pfam" id="PF19576">
    <property type="entry name" value="Acyltransf_2"/>
    <property type="match status" value="1"/>
</dbReference>
<dbReference type="SUPFAM" id="SSF69593">
    <property type="entry name" value="Glycerol-3-phosphate (1)-acyltransferase"/>
    <property type="match status" value="1"/>
</dbReference>
<dbReference type="InterPro" id="IPR002123">
    <property type="entry name" value="Plipid/glycerol_acylTrfase"/>
</dbReference>
<evidence type="ECO:0000259" key="1">
    <source>
        <dbReference type="SMART" id="SM00563"/>
    </source>
</evidence>
<organism evidence="2 3">
    <name type="scientific">Rhodothalassium salexigens DSM 2132</name>
    <dbReference type="NCBI Taxonomy" id="1188247"/>
    <lineage>
        <taxon>Bacteria</taxon>
        <taxon>Pseudomonadati</taxon>
        <taxon>Pseudomonadota</taxon>
        <taxon>Alphaproteobacteria</taxon>
        <taxon>Rhodothalassiales</taxon>
        <taxon>Rhodothalassiaceae</taxon>
        <taxon>Rhodothalassium</taxon>
    </lineage>
</organism>
<dbReference type="GO" id="GO:0016746">
    <property type="term" value="F:acyltransferase activity"/>
    <property type="evidence" value="ECO:0007669"/>
    <property type="project" value="InterPro"/>
</dbReference>
<gene>
    <name evidence="2" type="ORF">EV659_10984</name>
</gene>